<name>A0A381VML0_9ZZZZ</name>
<reference evidence="1" key="1">
    <citation type="submission" date="2018-05" db="EMBL/GenBank/DDBJ databases">
        <authorList>
            <person name="Lanie J.A."/>
            <person name="Ng W.-L."/>
            <person name="Kazmierczak K.M."/>
            <person name="Andrzejewski T.M."/>
            <person name="Davidsen T.M."/>
            <person name="Wayne K.J."/>
            <person name="Tettelin H."/>
            <person name="Glass J.I."/>
            <person name="Rusch D."/>
            <person name="Podicherti R."/>
            <person name="Tsui H.-C.T."/>
            <person name="Winkler M.E."/>
        </authorList>
    </citation>
    <scope>NUCLEOTIDE SEQUENCE</scope>
</reference>
<sequence length="181" mass="20783">MIQYISAAADMSPRIVKGCFPEDIHKEYERGQISDHDWFVSFKAALPQPNCLKEIDFWRAWNQLLGQETDVVDIMIELKENYPVWLLSNTNPRHIRNEVDGKYAFSQLADGTVYSFETGYRKPEKEIFKIAVGKADVDPSTCLFIDDNKENVIGAESAGFLALRYRNTLQLQLDLKFLGIN</sequence>
<protein>
    <submittedName>
        <fullName evidence="1">Uncharacterized protein</fullName>
    </submittedName>
</protein>
<dbReference type="PANTHER" id="PTHR43611:SF3">
    <property type="entry name" value="FLAVIN MONONUCLEOTIDE HYDROLASE 1, CHLOROPLATIC"/>
    <property type="match status" value="1"/>
</dbReference>
<gene>
    <name evidence="1" type="ORF">METZ01_LOCUS94430</name>
</gene>
<dbReference type="InterPro" id="IPR036412">
    <property type="entry name" value="HAD-like_sf"/>
</dbReference>
<dbReference type="Pfam" id="PF00702">
    <property type="entry name" value="Hydrolase"/>
    <property type="match status" value="1"/>
</dbReference>
<organism evidence="1">
    <name type="scientific">marine metagenome</name>
    <dbReference type="NCBI Taxonomy" id="408172"/>
    <lineage>
        <taxon>unclassified sequences</taxon>
        <taxon>metagenomes</taxon>
        <taxon>ecological metagenomes</taxon>
    </lineage>
</organism>
<accession>A0A381VML0</accession>
<dbReference type="PANTHER" id="PTHR43611">
    <property type="entry name" value="ALPHA-D-GLUCOSE 1-PHOSPHATE PHOSPHATASE"/>
    <property type="match status" value="1"/>
</dbReference>
<dbReference type="EMBL" id="UINC01009264">
    <property type="protein sequence ID" value="SVA41576.1"/>
    <property type="molecule type" value="Genomic_DNA"/>
</dbReference>
<dbReference type="InterPro" id="IPR023198">
    <property type="entry name" value="PGP-like_dom2"/>
</dbReference>
<dbReference type="NCBIfam" id="TIGR01509">
    <property type="entry name" value="HAD-SF-IA-v3"/>
    <property type="match status" value="1"/>
</dbReference>
<dbReference type="InterPro" id="IPR006439">
    <property type="entry name" value="HAD-SF_hydro_IA"/>
</dbReference>
<dbReference type="InterPro" id="IPR023214">
    <property type="entry name" value="HAD_sf"/>
</dbReference>
<proteinExistence type="predicted"/>
<dbReference type="Gene3D" id="3.40.50.1000">
    <property type="entry name" value="HAD superfamily/HAD-like"/>
    <property type="match status" value="1"/>
</dbReference>
<dbReference type="AlphaFoldDB" id="A0A381VML0"/>
<evidence type="ECO:0000313" key="1">
    <source>
        <dbReference type="EMBL" id="SVA41576.1"/>
    </source>
</evidence>
<dbReference type="Gene3D" id="1.10.150.240">
    <property type="entry name" value="Putative phosphatase, domain 2"/>
    <property type="match status" value="1"/>
</dbReference>
<dbReference type="NCBIfam" id="TIGR01549">
    <property type="entry name" value="HAD-SF-IA-v1"/>
    <property type="match status" value="1"/>
</dbReference>
<dbReference type="SUPFAM" id="SSF56784">
    <property type="entry name" value="HAD-like"/>
    <property type="match status" value="1"/>
</dbReference>